<organism evidence="9 10">
    <name type="scientific">Clostridium kluyveri</name>
    <dbReference type="NCBI Taxonomy" id="1534"/>
    <lineage>
        <taxon>Bacteria</taxon>
        <taxon>Bacillati</taxon>
        <taxon>Bacillota</taxon>
        <taxon>Clostridia</taxon>
        <taxon>Eubacteriales</taxon>
        <taxon>Clostridiaceae</taxon>
        <taxon>Clostridium</taxon>
    </lineage>
</organism>
<dbReference type="PROSITE" id="PS51379">
    <property type="entry name" value="4FE4S_FER_2"/>
    <property type="match status" value="1"/>
</dbReference>
<evidence type="ECO:0000256" key="5">
    <source>
        <dbReference type="ARBA" id="ARBA00023014"/>
    </source>
</evidence>
<dbReference type="InterPro" id="IPR017896">
    <property type="entry name" value="4Fe4S_Fe-S-bd"/>
</dbReference>
<evidence type="ECO:0000313" key="10">
    <source>
        <dbReference type="Proteomes" id="UP000184604"/>
    </source>
</evidence>
<dbReference type="SUPFAM" id="SSF54862">
    <property type="entry name" value="4Fe-4S ferredoxins"/>
    <property type="match status" value="1"/>
</dbReference>
<gene>
    <name evidence="9" type="ORF">BS101_21305</name>
</gene>
<proteinExistence type="predicted"/>
<feature type="region of interest" description="Disordered" evidence="7">
    <location>
        <begin position="38"/>
        <end position="62"/>
    </location>
</feature>
<feature type="domain" description="4Fe-4S ferredoxin-type" evidence="8">
    <location>
        <begin position="1"/>
        <end position="29"/>
    </location>
</feature>
<evidence type="ECO:0000313" key="9">
    <source>
        <dbReference type="EMBL" id="APM41059.1"/>
    </source>
</evidence>
<dbReference type="GO" id="GO:0005506">
    <property type="term" value="F:iron ion binding"/>
    <property type="evidence" value="ECO:0007669"/>
    <property type="project" value="UniProtKB-UniRule"/>
</dbReference>
<reference evidence="9 10" key="1">
    <citation type="submission" date="2016-12" db="EMBL/GenBank/DDBJ databases">
        <title>Complete genome sequence of Clostridium kluyveri JZZ isolated from the pit mud of a Chinese flavor liquor-making factory.</title>
        <authorList>
            <person name="Wang Y."/>
        </authorList>
    </citation>
    <scope>NUCLEOTIDE SEQUENCE [LARGE SCALE GENOMIC DNA]</scope>
    <source>
        <strain evidence="9 10">JZZ</strain>
    </source>
</reference>
<accession>A0A1L5FDH0</accession>
<dbReference type="GO" id="GO:0009055">
    <property type="term" value="F:electron transfer activity"/>
    <property type="evidence" value="ECO:0007669"/>
    <property type="project" value="UniProtKB-UniRule"/>
</dbReference>
<dbReference type="Proteomes" id="UP000184604">
    <property type="component" value="Chromosome"/>
</dbReference>
<dbReference type="RefSeq" id="WP_073540810.1">
    <property type="nucleotide sequence ID" value="NZ_CP018335.1"/>
</dbReference>
<evidence type="ECO:0000256" key="6">
    <source>
        <dbReference type="RuleBase" id="RU368020"/>
    </source>
</evidence>
<evidence type="ECO:0000256" key="1">
    <source>
        <dbReference type="ARBA" id="ARBA00022448"/>
    </source>
</evidence>
<evidence type="ECO:0000256" key="7">
    <source>
        <dbReference type="SAM" id="MobiDB-lite"/>
    </source>
</evidence>
<keyword evidence="4 6" id="KW-0408">Iron</keyword>
<dbReference type="InterPro" id="IPR051269">
    <property type="entry name" value="Fe-S_cluster_ET"/>
</dbReference>
<evidence type="ECO:0000256" key="2">
    <source>
        <dbReference type="ARBA" id="ARBA00022723"/>
    </source>
</evidence>
<dbReference type="OrthoDB" id="9803319at2"/>
<evidence type="ECO:0000256" key="4">
    <source>
        <dbReference type="ARBA" id="ARBA00023004"/>
    </source>
</evidence>
<dbReference type="PANTHER" id="PTHR36923:SF3">
    <property type="entry name" value="FERREDOXIN"/>
    <property type="match status" value="1"/>
</dbReference>
<protein>
    <recommendedName>
        <fullName evidence="6">Ferredoxin</fullName>
    </recommendedName>
</protein>
<dbReference type="GO" id="GO:0051536">
    <property type="term" value="F:iron-sulfur cluster binding"/>
    <property type="evidence" value="ECO:0007669"/>
    <property type="project" value="UniProtKB-KW"/>
</dbReference>
<name>A0A1L5FDH0_CLOKL</name>
<evidence type="ECO:0000256" key="3">
    <source>
        <dbReference type="ARBA" id="ARBA00022982"/>
    </source>
</evidence>
<dbReference type="PRINTS" id="PR00352">
    <property type="entry name" value="3FE4SFRDOXIN"/>
</dbReference>
<keyword evidence="3 6" id="KW-0249">Electron transport</keyword>
<dbReference type="Gene3D" id="3.30.70.20">
    <property type="match status" value="1"/>
</dbReference>
<evidence type="ECO:0000259" key="8">
    <source>
        <dbReference type="PROSITE" id="PS51379"/>
    </source>
</evidence>
<keyword evidence="5 6" id="KW-0411">Iron-sulfur</keyword>
<dbReference type="Pfam" id="PF13370">
    <property type="entry name" value="Fer4_13"/>
    <property type="match status" value="1"/>
</dbReference>
<dbReference type="InterPro" id="IPR001080">
    <property type="entry name" value="3Fe4S_ferredoxin"/>
</dbReference>
<comment type="function">
    <text evidence="6">Ferredoxins are iron-sulfur proteins that transfer electrons in a wide variety of metabolic reactions.</text>
</comment>
<dbReference type="PANTHER" id="PTHR36923">
    <property type="entry name" value="FERREDOXIN"/>
    <property type="match status" value="1"/>
</dbReference>
<sequence length="62" mass="6376">MKALVDKATCISCGLCPEVCPDVFDMDDDGKAVAAANEVPKTSQDSAKEAAESCPVSAITVE</sequence>
<dbReference type="EMBL" id="CP018335">
    <property type="protein sequence ID" value="APM41059.1"/>
    <property type="molecule type" value="Genomic_DNA"/>
</dbReference>
<keyword evidence="2 6" id="KW-0479">Metal-binding</keyword>
<keyword evidence="1 6" id="KW-0813">Transport</keyword>
<dbReference type="AlphaFoldDB" id="A0A1L5FDH0"/>